<dbReference type="CDD" id="cd22157">
    <property type="entry name" value="F-box_AtFBW1-like"/>
    <property type="match status" value="1"/>
</dbReference>
<reference evidence="2 3" key="1">
    <citation type="submission" date="2024-11" db="EMBL/GenBank/DDBJ databases">
        <title>A near-complete genome assembly of Cinchona calisaya.</title>
        <authorList>
            <person name="Lian D.C."/>
            <person name="Zhao X.W."/>
            <person name="Wei L."/>
        </authorList>
    </citation>
    <scope>NUCLEOTIDE SEQUENCE [LARGE SCALE GENOMIC DNA]</scope>
    <source>
        <tissue evidence="2">Nenye</tissue>
    </source>
</reference>
<dbReference type="PANTHER" id="PTHR31672:SF13">
    <property type="entry name" value="F-BOX PROTEIN CPR30-LIKE"/>
    <property type="match status" value="1"/>
</dbReference>
<dbReference type="InterPro" id="IPR050796">
    <property type="entry name" value="SCF_F-box_component"/>
</dbReference>
<dbReference type="AlphaFoldDB" id="A0ABD2YH64"/>
<protein>
    <recommendedName>
        <fullName evidence="1">F-box domain-containing protein</fullName>
    </recommendedName>
</protein>
<dbReference type="SMART" id="SM00256">
    <property type="entry name" value="FBOX"/>
    <property type="match status" value="1"/>
</dbReference>
<evidence type="ECO:0000313" key="2">
    <source>
        <dbReference type="EMBL" id="KAL3506363.1"/>
    </source>
</evidence>
<feature type="domain" description="F-box" evidence="1">
    <location>
        <begin position="52"/>
        <end position="101"/>
    </location>
</feature>
<proteinExistence type="predicted"/>
<dbReference type="PROSITE" id="PS50181">
    <property type="entry name" value="FBOX"/>
    <property type="match status" value="1"/>
</dbReference>
<comment type="caution">
    <text evidence="2">The sequence shown here is derived from an EMBL/GenBank/DDBJ whole genome shotgun (WGS) entry which is preliminary data.</text>
</comment>
<organism evidence="2 3">
    <name type="scientific">Cinchona calisaya</name>
    <dbReference type="NCBI Taxonomy" id="153742"/>
    <lineage>
        <taxon>Eukaryota</taxon>
        <taxon>Viridiplantae</taxon>
        <taxon>Streptophyta</taxon>
        <taxon>Embryophyta</taxon>
        <taxon>Tracheophyta</taxon>
        <taxon>Spermatophyta</taxon>
        <taxon>Magnoliopsida</taxon>
        <taxon>eudicotyledons</taxon>
        <taxon>Gunneridae</taxon>
        <taxon>Pentapetalae</taxon>
        <taxon>asterids</taxon>
        <taxon>lamiids</taxon>
        <taxon>Gentianales</taxon>
        <taxon>Rubiaceae</taxon>
        <taxon>Cinchonoideae</taxon>
        <taxon>Cinchoneae</taxon>
        <taxon>Cinchona</taxon>
    </lineage>
</organism>
<name>A0ABD2YH64_9GENT</name>
<evidence type="ECO:0000313" key="3">
    <source>
        <dbReference type="Proteomes" id="UP001630127"/>
    </source>
</evidence>
<dbReference type="PANTHER" id="PTHR31672">
    <property type="entry name" value="BNACNNG10540D PROTEIN"/>
    <property type="match status" value="1"/>
</dbReference>
<dbReference type="Proteomes" id="UP001630127">
    <property type="component" value="Unassembled WGS sequence"/>
</dbReference>
<gene>
    <name evidence="2" type="ORF">ACH5RR_031745</name>
</gene>
<dbReference type="InterPro" id="IPR036047">
    <property type="entry name" value="F-box-like_dom_sf"/>
</dbReference>
<dbReference type="InterPro" id="IPR001810">
    <property type="entry name" value="F-box_dom"/>
</dbReference>
<evidence type="ECO:0000259" key="1">
    <source>
        <dbReference type="PROSITE" id="PS50181"/>
    </source>
</evidence>
<dbReference type="Pfam" id="PF00646">
    <property type="entry name" value="F-box"/>
    <property type="match status" value="1"/>
</dbReference>
<dbReference type="SUPFAM" id="SSF81383">
    <property type="entry name" value="F-box domain"/>
    <property type="match status" value="1"/>
</dbReference>
<dbReference type="EMBL" id="JBJUIK010000013">
    <property type="protein sequence ID" value="KAL3506363.1"/>
    <property type="molecule type" value="Genomic_DNA"/>
</dbReference>
<sequence length="196" mass="22268">MKNTLVSSTNVTNWVFHFVHSTHSRQAFTKINHQMEESPSSCPSAPNQELAPSKFPNFPHELLIEILSRLPVKSLVKFKCVSRIWLSLISSPHFIKTYLKISSNLDGFSHHCLILTVWPPISNMDIKTIRTNPHCLLNNNLKECSFESALGAPSKTEVIDIDYPMKSPYKSVRIVICFYGTLLLENPRNCRCIIGV</sequence>
<dbReference type="Gene3D" id="1.20.1280.50">
    <property type="match status" value="1"/>
</dbReference>
<accession>A0ABD2YH64</accession>
<keyword evidence="3" id="KW-1185">Reference proteome</keyword>